<feature type="compositionally biased region" description="Basic and acidic residues" evidence="1">
    <location>
        <begin position="209"/>
        <end position="228"/>
    </location>
</feature>
<dbReference type="Proteomes" id="UP001501126">
    <property type="component" value="Unassembled WGS sequence"/>
</dbReference>
<name>A0ABN1MT58_9FLAO</name>
<organism evidence="2 3">
    <name type="scientific">Wandonia haliotis</name>
    <dbReference type="NCBI Taxonomy" id="574963"/>
    <lineage>
        <taxon>Bacteria</taxon>
        <taxon>Pseudomonadati</taxon>
        <taxon>Bacteroidota</taxon>
        <taxon>Flavobacteriia</taxon>
        <taxon>Flavobacteriales</taxon>
        <taxon>Crocinitomicaceae</taxon>
        <taxon>Wandonia</taxon>
    </lineage>
</organism>
<protein>
    <submittedName>
        <fullName evidence="2">Uncharacterized protein</fullName>
    </submittedName>
</protein>
<evidence type="ECO:0000256" key="1">
    <source>
        <dbReference type="SAM" id="MobiDB-lite"/>
    </source>
</evidence>
<sequence length="236" mass="27390">MRSISLVLFIIVCTAGLAQQEFVVEKGSYTHGKGLRNAIHVKLEPEVKEVSGEFKSFLKDKYDIRLKGSWKERRFEETKVKGLSDSLVNAYFIFKEVTGGTEVFVVMKYPEGKYLTTVDEAKAFTFIEEVMHEFLRGYLPGYYNELIEETNKEIGELEKTIQSTTKSIEKNEKAIEKNKEKIRDLEDDIKERERENEDLRKQQGAAEKVNTEEKARLQERKSKLEGTKSKLINFKN</sequence>
<proteinExistence type="predicted"/>
<evidence type="ECO:0000313" key="3">
    <source>
        <dbReference type="Proteomes" id="UP001501126"/>
    </source>
</evidence>
<gene>
    <name evidence="2" type="ORF">GCM10009118_28690</name>
</gene>
<dbReference type="RefSeq" id="WP_343789340.1">
    <property type="nucleotide sequence ID" value="NZ_BAAAFH010000022.1"/>
</dbReference>
<feature type="region of interest" description="Disordered" evidence="1">
    <location>
        <begin position="186"/>
        <end position="236"/>
    </location>
</feature>
<keyword evidence="3" id="KW-1185">Reference proteome</keyword>
<evidence type="ECO:0000313" key="2">
    <source>
        <dbReference type="EMBL" id="GAA0876459.1"/>
    </source>
</evidence>
<dbReference type="EMBL" id="BAAAFH010000022">
    <property type="protein sequence ID" value="GAA0876459.1"/>
    <property type="molecule type" value="Genomic_DNA"/>
</dbReference>
<reference evidence="2 3" key="1">
    <citation type="journal article" date="2019" name="Int. J. Syst. Evol. Microbiol.">
        <title>The Global Catalogue of Microorganisms (GCM) 10K type strain sequencing project: providing services to taxonomists for standard genome sequencing and annotation.</title>
        <authorList>
            <consortium name="The Broad Institute Genomics Platform"/>
            <consortium name="The Broad Institute Genome Sequencing Center for Infectious Disease"/>
            <person name="Wu L."/>
            <person name="Ma J."/>
        </authorList>
    </citation>
    <scope>NUCLEOTIDE SEQUENCE [LARGE SCALE GENOMIC DNA]</scope>
    <source>
        <strain evidence="2 3">JCM 16083</strain>
    </source>
</reference>
<feature type="compositionally biased region" description="Basic and acidic residues" evidence="1">
    <location>
        <begin position="186"/>
        <end position="201"/>
    </location>
</feature>
<comment type="caution">
    <text evidence="2">The sequence shown here is derived from an EMBL/GenBank/DDBJ whole genome shotgun (WGS) entry which is preliminary data.</text>
</comment>
<accession>A0ABN1MT58</accession>